<organism evidence="2 3">
    <name type="scientific">Shewanella corallii</name>
    <dbReference type="NCBI Taxonomy" id="560080"/>
    <lineage>
        <taxon>Bacteria</taxon>
        <taxon>Pseudomonadati</taxon>
        <taxon>Pseudomonadota</taxon>
        <taxon>Gammaproteobacteria</taxon>
        <taxon>Alteromonadales</taxon>
        <taxon>Shewanellaceae</taxon>
        <taxon>Shewanella</taxon>
    </lineage>
</organism>
<comment type="caution">
    <text evidence="2">The sequence shown here is derived from an EMBL/GenBank/DDBJ whole genome shotgun (WGS) entry which is preliminary data.</text>
</comment>
<evidence type="ECO:0000313" key="3">
    <source>
        <dbReference type="Proteomes" id="UP001202831"/>
    </source>
</evidence>
<protein>
    <recommendedName>
        <fullName evidence="4">Lipoprotein</fullName>
    </recommendedName>
</protein>
<evidence type="ECO:0000256" key="1">
    <source>
        <dbReference type="SAM" id="MobiDB-lite"/>
    </source>
</evidence>
<proteinExistence type="predicted"/>
<dbReference type="Proteomes" id="UP001202831">
    <property type="component" value="Unassembled WGS sequence"/>
</dbReference>
<dbReference type="PROSITE" id="PS51257">
    <property type="entry name" value="PROKAR_LIPOPROTEIN"/>
    <property type="match status" value="1"/>
</dbReference>
<sequence>MEYRKLALAGSLATVLAACGGSDSTETPTQEPPPTPPPAPSPTLSGKVADGYLVGAKVCLDLNENKTCDDGEPSATSEAGGDFELEATQEQIDSYPLLVEVTADVVDEDTGETVSSPYSLTAPVGYEFVSPLTTMVQSQIDLGNTSEEAEARIQELLDTTQALSEDFIAAQANSELTEEQQTEFAQMHQVAQVTARVMANNLATVQEAADAANISADDLLTLIVDTVVDSLDTIVDEVEAAGDDFDPDAVAESDTVTESTGVDGDTLEDQVDVMNAQANAAAANLVAEVSDTGIFWFDGNYDTDGLYLDYGSIMYDADTTTTTEVEYSLMDGEFVESTNTYKDLVLGEDGWQLVNDQFEITTLGEDGTITLTNKDFPGDSEVLSAEEIALEGLNTKLLLQDHENTWVWHKVIPEAQTFAEGAKAFEIEATTVNDLYSLYYWDDCPEDEMVEGLCNSVWSRTADSEDGPAITLASLISATASDGSIENLVGPYVAWDGQDNILAELVEGGVVNYYLVKWREDSTGQYVQSAHAYGTGTWRQETVSGVTLALMALPDDVIEFGNRDDDGEYLLSEYQGAVRQGDFVPAGTSFDDEVIFNVTAKNDIIDNVDLSLLNPGTEPPALSACTTGDSDWDDENDRPDLSTLKTLTEFRSLTSDCRGDNTAVFTEEGVTGSQYKIYEPDGTLETLVEFDAEGVGSFTDYNEDGTEDATESFTWSMTDQDEVVLEVTDENDTVALRFYMGLVEMSGDYASVKTYMEEADWAEMDGTGGEVLGEVWKKVSVNN</sequence>
<dbReference type="EMBL" id="JAKIKT010000015">
    <property type="protein sequence ID" value="MCL2916463.1"/>
    <property type="molecule type" value="Genomic_DNA"/>
</dbReference>
<accession>A0ABT0NDA7</accession>
<keyword evidence="3" id="KW-1185">Reference proteome</keyword>
<evidence type="ECO:0008006" key="4">
    <source>
        <dbReference type="Google" id="ProtNLM"/>
    </source>
</evidence>
<evidence type="ECO:0000313" key="2">
    <source>
        <dbReference type="EMBL" id="MCL2916463.1"/>
    </source>
</evidence>
<name>A0ABT0NDA7_9GAMM</name>
<gene>
    <name evidence="2" type="ORF">L2725_22255</name>
</gene>
<dbReference type="RefSeq" id="WP_249250993.1">
    <property type="nucleotide sequence ID" value="NZ_JAKIKT010000015.1"/>
</dbReference>
<feature type="compositionally biased region" description="Pro residues" evidence="1">
    <location>
        <begin position="30"/>
        <end position="41"/>
    </location>
</feature>
<feature type="region of interest" description="Disordered" evidence="1">
    <location>
        <begin position="20"/>
        <end position="46"/>
    </location>
</feature>
<reference evidence="2 3" key="1">
    <citation type="submission" date="2022-01" db="EMBL/GenBank/DDBJ databases">
        <title>Whole genome-based taxonomy of the Shewanellaceae.</title>
        <authorList>
            <person name="Martin-Rodriguez A.J."/>
        </authorList>
    </citation>
    <scope>NUCLEOTIDE SEQUENCE [LARGE SCALE GENOMIC DNA]</scope>
    <source>
        <strain evidence="2 3">DSM 21332</strain>
    </source>
</reference>